<keyword evidence="3" id="KW-1185">Reference proteome</keyword>
<feature type="domain" description="YjiS-like" evidence="1">
    <location>
        <begin position="45"/>
        <end position="77"/>
    </location>
</feature>
<dbReference type="Proteomes" id="UP001521209">
    <property type="component" value="Unassembled WGS sequence"/>
</dbReference>
<dbReference type="Pfam" id="PF06568">
    <property type="entry name" value="YjiS-like"/>
    <property type="match status" value="1"/>
</dbReference>
<gene>
    <name evidence="2" type="ORF">L2A60_12835</name>
</gene>
<comment type="caution">
    <text evidence="2">The sequence shown here is derived from an EMBL/GenBank/DDBJ whole genome shotgun (WGS) entry which is preliminary data.</text>
</comment>
<evidence type="ECO:0000313" key="2">
    <source>
        <dbReference type="EMBL" id="MCF3947562.1"/>
    </source>
</evidence>
<evidence type="ECO:0000313" key="3">
    <source>
        <dbReference type="Proteomes" id="UP001521209"/>
    </source>
</evidence>
<evidence type="ECO:0000259" key="1">
    <source>
        <dbReference type="Pfam" id="PF06568"/>
    </source>
</evidence>
<protein>
    <submittedName>
        <fullName evidence="2">DUF1127 domain-containing protein</fullName>
    </submittedName>
</protein>
<accession>A0ABS9E1M4</accession>
<proteinExistence type="predicted"/>
<dbReference type="InterPro" id="IPR009506">
    <property type="entry name" value="YjiS-like"/>
</dbReference>
<sequence>MSTVTKQNDFKLKTTNVVTELEAAIAAALHHNSNRMVKLFKRWRRMVVARRAQRDAYFELSKMSDHEFDDLGVSRTNISNIATTRCDRRRPF</sequence>
<name>A0ABS9E1M4_9PROT</name>
<organism evidence="2 3">
    <name type="scientific">Acidiphilium iwatense</name>
    <dbReference type="NCBI Taxonomy" id="768198"/>
    <lineage>
        <taxon>Bacteria</taxon>
        <taxon>Pseudomonadati</taxon>
        <taxon>Pseudomonadota</taxon>
        <taxon>Alphaproteobacteria</taxon>
        <taxon>Acetobacterales</taxon>
        <taxon>Acidocellaceae</taxon>
        <taxon>Acidiphilium</taxon>
    </lineage>
</organism>
<dbReference type="RefSeq" id="WP_235704812.1">
    <property type="nucleotide sequence ID" value="NZ_JAKGBZ010000025.1"/>
</dbReference>
<dbReference type="EMBL" id="JAKGBZ010000025">
    <property type="protein sequence ID" value="MCF3947562.1"/>
    <property type="molecule type" value="Genomic_DNA"/>
</dbReference>
<reference evidence="2 3" key="1">
    <citation type="submission" date="2022-01" db="EMBL/GenBank/DDBJ databases">
        <authorList>
            <person name="Won M."/>
            <person name="Kim S.-J."/>
            <person name="Kwon S.-W."/>
        </authorList>
    </citation>
    <scope>NUCLEOTIDE SEQUENCE [LARGE SCALE GENOMIC DNA]</scope>
    <source>
        <strain evidence="2 3">KCTC 23505</strain>
    </source>
</reference>